<evidence type="ECO:0000256" key="1">
    <source>
        <dbReference type="ARBA" id="ARBA00006834"/>
    </source>
</evidence>
<feature type="domain" description="DM" evidence="8">
    <location>
        <begin position="49"/>
        <end position="96"/>
    </location>
</feature>
<sequence length="294" mass="32359">MIPIKINSDQISSITPNNPNMGKSRGPRSAKLSNLSLNSFGNNPRVPKCARCRNHGIISGLRGHKKKCSYRNCRCTKCSLIFERQRIMAQQVALKRQQAVEDAIALRLVNESGTHLDQLPPGKIYGINVTEPCPSPTKSQNSSDIPAFEIDKATAGNVTVSPTSPNHEQSISQKAIDMLANLFPHRKRSVLELILKRCDSDLIRAIEQCSKSSSGNSTNISSAFRPPVPSQQTHPDITSARYTPPSFVHYPKLLFPMSIPFTMNLPNLAPRCQIPHCTCIASSTPVFAHQTLNP</sequence>
<evidence type="ECO:0000256" key="6">
    <source>
        <dbReference type="PROSITE-ProRule" id="PRU00070"/>
    </source>
</evidence>
<dbReference type="GO" id="GO:0007548">
    <property type="term" value="P:sex differentiation"/>
    <property type="evidence" value="ECO:0007669"/>
    <property type="project" value="TreeGrafter"/>
</dbReference>
<dbReference type="OMA" id="PRCTLPN"/>
<name>A0A336MLR8_CULSO</name>
<proteinExistence type="inferred from homology"/>
<dbReference type="PROSITE" id="PS40000">
    <property type="entry name" value="DM_1"/>
    <property type="match status" value="1"/>
</dbReference>
<dbReference type="InterPro" id="IPR009060">
    <property type="entry name" value="UBA-like_sf"/>
</dbReference>
<reference evidence="9" key="1">
    <citation type="submission" date="2018-07" db="EMBL/GenBank/DDBJ databases">
        <authorList>
            <person name="Quirk P.G."/>
            <person name="Krulwich T.A."/>
        </authorList>
    </citation>
    <scope>NUCLEOTIDE SEQUENCE</scope>
</reference>
<dbReference type="AlphaFoldDB" id="A0A336MLR8"/>
<keyword evidence="2 6" id="KW-0479">Metal-binding</keyword>
<dbReference type="CDD" id="cd14370">
    <property type="entry name" value="CUE_DMA"/>
    <property type="match status" value="1"/>
</dbReference>
<keyword evidence="4 6" id="KW-0238">DNA-binding</keyword>
<evidence type="ECO:0000259" key="8">
    <source>
        <dbReference type="PROSITE" id="PS50809"/>
    </source>
</evidence>
<dbReference type="InterPro" id="IPR001275">
    <property type="entry name" value="DM_DNA-bd"/>
</dbReference>
<dbReference type="Pfam" id="PF03474">
    <property type="entry name" value="DMA"/>
    <property type="match status" value="1"/>
</dbReference>
<dbReference type="PROSITE" id="PS50809">
    <property type="entry name" value="DM_2"/>
    <property type="match status" value="1"/>
</dbReference>
<accession>A0A336MLR8</accession>
<dbReference type="FunFam" id="4.10.1040.10:FF:000001">
    <property type="entry name" value="doublesex- and mab-3-related transcription factor 1"/>
    <property type="match status" value="1"/>
</dbReference>
<feature type="compositionally biased region" description="Low complexity" evidence="7">
    <location>
        <begin position="211"/>
        <end position="222"/>
    </location>
</feature>
<keyword evidence="3 6" id="KW-0862">Zinc</keyword>
<dbReference type="InterPro" id="IPR026607">
    <property type="entry name" value="DMRT"/>
</dbReference>
<feature type="region of interest" description="Disordered" evidence="7">
    <location>
        <begin position="1"/>
        <end position="29"/>
    </location>
</feature>
<evidence type="ECO:0000256" key="4">
    <source>
        <dbReference type="ARBA" id="ARBA00023125"/>
    </source>
</evidence>
<dbReference type="PANTHER" id="PTHR12322:SF121">
    <property type="entry name" value="DOUBLESEX-MAB RELATED 93B"/>
    <property type="match status" value="1"/>
</dbReference>
<feature type="compositionally biased region" description="Polar residues" evidence="7">
    <location>
        <begin position="7"/>
        <end position="21"/>
    </location>
</feature>
<dbReference type="VEuPathDB" id="VectorBase:CSON001937"/>
<evidence type="ECO:0000256" key="5">
    <source>
        <dbReference type="ARBA" id="ARBA00023242"/>
    </source>
</evidence>
<dbReference type="SMART" id="SM00301">
    <property type="entry name" value="DM"/>
    <property type="match status" value="1"/>
</dbReference>
<dbReference type="PANTHER" id="PTHR12322">
    <property type="entry name" value="DOUBLESEX AND MAB-3 RELATED TRANSCRIPTION FACTOR DMRT"/>
    <property type="match status" value="1"/>
</dbReference>
<comment type="similarity">
    <text evidence="1">Belongs to the DMRT family.</text>
</comment>
<dbReference type="InterPro" id="IPR005173">
    <property type="entry name" value="DMA"/>
</dbReference>
<evidence type="ECO:0000313" key="9">
    <source>
        <dbReference type="EMBL" id="SSX29979.1"/>
    </source>
</evidence>
<dbReference type="GO" id="GO:0000978">
    <property type="term" value="F:RNA polymerase II cis-regulatory region sequence-specific DNA binding"/>
    <property type="evidence" value="ECO:0007669"/>
    <property type="project" value="TreeGrafter"/>
</dbReference>
<feature type="DNA-binding region" description="DM" evidence="6">
    <location>
        <begin position="49"/>
        <end position="96"/>
    </location>
</feature>
<evidence type="ECO:0000256" key="2">
    <source>
        <dbReference type="ARBA" id="ARBA00022723"/>
    </source>
</evidence>
<dbReference type="InterPro" id="IPR036407">
    <property type="entry name" value="DM_DNA-bd_sf"/>
</dbReference>
<organism evidence="9">
    <name type="scientific">Culicoides sonorensis</name>
    <name type="common">Biting midge</name>
    <dbReference type="NCBI Taxonomy" id="179676"/>
    <lineage>
        <taxon>Eukaryota</taxon>
        <taxon>Metazoa</taxon>
        <taxon>Ecdysozoa</taxon>
        <taxon>Arthropoda</taxon>
        <taxon>Hexapoda</taxon>
        <taxon>Insecta</taxon>
        <taxon>Pterygota</taxon>
        <taxon>Neoptera</taxon>
        <taxon>Endopterygota</taxon>
        <taxon>Diptera</taxon>
        <taxon>Nematocera</taxon>
        <taxon>Chironomoidea</taxon>
        <taxon>Ceratopogonidae</taxon>
        <taxon>Ceratopogoninae</taxon>
        <taxon>Culicoides</taxon>
        <taxon>Monoculicoides</taxon>
    </lineage>
</organism>
<gene>
    <name evidence="9" type="primary">CSON001937</name>
</gene>
<dbReference type="GO" id="GO:0005634">
    <property type="term" value="C:nucleus"/>
    <property type="evidence" value="ECO:0007669"/>
    <property type="project" value="UniProtKB-SubCell"/>
</dbReference>
<evidence type="ECO:0000256" key="7">
    <source>
        <dbReference type="SAM" id="MobiDB-lite"/>
    </source>
</evidence>
<dbReference type="SUPFAM" id="SSF82927">
    <property type="entry name" value="Cysteine-rich DNA binding domain, (DM domain)"/>
    <property type="match status" value="1"/>
</dbReference>
<feature type="region of interest" description="Disordered" evidence="7">
    <location>
        <begin position="211"/>
        <end position="240"/>
    </location>
</feature>
<keyword evidence="5 6" id="KW-0539">Nucleus</keyword>
<dbReference type="SUPFAM" id="SSF46934">
    <property type="entry name" value="UBA-like"/>
    <property type="match status" value="1"/>
</dbReference>
<dbReference type="Pfam" id="PF00751">
    <property type="entry name" value="DM"/>
    <property type="match status" value="1"/>
</dbReference>
<dbReference type="EMBL" id="UFQT01001314">
    <property type="protein sequence ID" value="SSX29979.1"/>
    <property type="molecule type" value="Genomic_DNA"/>
</dbReference>
<dbReference type="GO" id="GO:0046872">
    <property type="term" value="F:metal ion binding"/>
    <property type="evidence" value="ECO:0007669"/>
    <property type="project" value="UniProtKB-KW"/>
</dbReference>
<comment type="subcellular location">
    <subcellularLocation>
        <location evidence="6">Nucleus</location>
    </subcellularLocation>
</comment>
<evidence type="ECO:0000256" key="3">
    <source>
        <dbReference type="ARBA" id="ARBA00022833"/>
    </source>
</evidence>
<dbReference type="GO" id="GO:0000981">
    <property type="term" value="F:DNA-binding transcription factor activity, RNA polymerase II-specific"/>
    <property type="evidence" value="ECO:0007669"/>
    <property type="project" value="TreeGrafter"/>
</dbReference>
<dbReference type="Gene3D" id="4.10.1040.10">
    <property type="entry name" value="DM DNA-binding domain"/>
    <property type="match status" value="1"/>
</dbReference>
<protein>
    <submittedName>
        <fullName evidence="9">CSON001937 protein</fullName>
    </submittedName>
</protein>